<comment type="caution">
    <text evidence="1">The sequence shown here is derived from an EMBL/GenBank/DDBJ whole genome shotgun (WGS) entry which is preliminary data.</text>
</comment>
<protein>
    <submittedName>
        <fullName evidence="1">Uncharacterized protein</fullName>
    </submittedName>
</protein>
<evidence type="ECO:0000313" key="1">
    <source>
        <dbReference type="EMBL" id="MDO3682214.1"/>
    </source>
</evidence>
<accession>A0ABT8VML1</accession>
<proteinExistence type="predicted"/>
<reference evidence="1" key="1">
    <citation type="submission" date="2023-07" db="EMBL/GenBank/DDBJ databases">
        <authorList>
            <person name="Aktuganov G."/>
            <person name="Boyko T."/>
            <person name="Delegan Y."/>
            <person name="Galimzianova N."/>
            <person name="Gilvanova E."/>
            <person name="Korobov V."/>
            <person name="Kuzmina L."/>
            <person name="Melentiev A."/>
            <person name="Milman P."/>
            <person name="Ryabova A."/>
            <person name="Stupak E."/>
            <person name="Yasakov T."/>
            <person name="Zharikova N."/>
            <person name="Zhurenko E."/>
        </authorList>
    </citation>
    <scope>NUCLEOTIDE SEQUENCE</scope>
    <source>
        <strain evidence="1">IB-739</strain>
    </source>
</reference>
<keyword evidence="2" id="KW-1185">Reference proteome</keyword>
<dbReference type="EMBL" id="JAUMKJ010000126">
    <property type="protein sequence ID" value="MDO3682214.1"/>
    <property type="molecule type" value="Genomic_DNA"/>
</dbReference>
<dbReference type="RefSeq" id="WP_302881635.1">
    <property type="nucleotide sequence ID" value="NZ_JAUMKJ010000126.1"/>
</dbReference>
<name>A0ABT8VML1_9BACL</name>
<organism evidence="1 2">
    <name type="scientific">Paenibacillus ehimensis</name>
    <dbReference type="NCBI Taxonomy" id="79264"/>
    <lineage>
        <taxon>Bacteria</taxon>
        <taxon>Bacillati</taxon>
        <taxon>Bacillota</taxon>
        <taxon>Bacilli</taxon>
        <taxon>Bacillales</taxon>
        <taxon>Paenibacillaceae</taxon>
        <taxon>Paenibacillus</taxon>
    </lineage>
</organism>
<gene>
    <name evidence="1" type="ORF">Q3C12_35105</name>
</gene>
<dbReference type="Proteomes" id="UP001168883">
    <property type="component" value="Unassembled WGS sequence"/>
</dbReference>
<sequence>MKPLITRISYYTRKSNEHGARRFDYIRGRSDRQPPATRLTRLYQYRDAMYRRIQATKEGGLLC</sequence>
<evidence type="ECO:0000313" key="2">
    <source>
        <dbReference type="Proteomes" id="UP001168883"/>
    </source>
</evidence>